<protein>
    <submittedName>
        <fullName evidence="1">ArsR family transcriptional regulator</fullName>
    </submittedName>
</protein>
<evidence type="ECO:0000313" key="1">
    <source>
        <dbReference type="EMBL" id="GIJ45894.1"/>
    </source>
</evidence>
<evidence type="ECO:0000313" key="2">
    <source>
        <dbReference type="Proteomes" id="UP000619260"/>
    </source>
</evidence>
<dbReference type="Proteomes" id="UP000619260">
    <property type="component" value="Unassembled WGS sequence"/>
</dbReference>
<comment type="caution">
    <text evidence="1">The sequence shown here is derived from an EMBL/GenBank/DDBJ whole genome shotgun (WGS) entry which is preliminary data.</text>
</comment>
<dbReference type="EMBL" id="BOPF01000008">
    <property type="protein sequence ID" value="GIJ45894.1"/>
    <property type="molecule type" value="Genomic_DNA"/>
</dbReference>
<accession>A0A8J4DPU8</accession>
<dbReference type="RefSeq" id="WP_203899426.1">
    <property type="nucleotide sequence ID" value="NZ_BOPF01000008.1"/>
</dbReference>
<keyword evidence="2" id="KW-1185">Reference proteome</keyword>
<gene>
    <name evidence="1" type="ORF">Val02_27800</name>
</gene>
<proteinExistence type="predicted"/>
<dbReference type="SUPFAM" id="SSF46785">
    <property type="entry name" value="Winged helix' DNA-binding domain"/>
    <property type="match status" value="1"/>
</dbReference>
<organism evidence="1 2">
    <name type="scientific">Virgisporangium aliadipatigenens</name>
    <dbReference type="NCBI Taxonomy" id="741659"/>
    <lineage>
        <taxon>Bacteria</taxon>
        <taxon>Bacillati</taxon>
        <taxon>Actinomycetota</taxon>
        <taxon>Actinomycetes</taxon>
        <taxon>Micromonosporales</taxon>
        <taxon>Micromonosporaceae</taxon>
        <taxon>Virgisporangium</taxon>
    </lineage>
</organism>
<reference evidence="1" key="1">
    <citation type="submission" date="2021-01" db="EMBL/GenBank/DDBJ databases">
        <title>Whole genome shotgun sequence of Virgisporangium aliadipatigenens NBRC 105644.</title>
        <authorList>
            <person name="Komaki H."/>
            <person name="Tamura T."/>
        </authorList>
    </citation>
    <scope>NUCLEOTIDE SEQUENCE</scope>
    <source>
        <strain evidence="1">NBRC 105644</strain>
    </source>
</reference>
<dbReference type="AlphaFoldDB" id="A0A8J4DPU8"/>
<sequence>MTASPLAVLHDPVRRGVYEFVAAQGAPVGRDAVAGGMSIGRTLAAFHLDKLAAAGLLEVTYARPAGRTGPGAGRPAKLYRRAVGEHLLSVPPREYRALAEILAEAVEESGADAAAAASARRQGAARTAAIRGGLAPDDGADPVALLTELGYEPYLDGADVRLRNCPFGTVAAAFPPLVCGLNLALIEGVLDGSGCAPRLDPRPEGCCVAIRLSKNNGD</sequence>
<dbReference type="InterPro" id="IPR036390">
    <property type="entry name" value="WH_DNA-bd_sf"/>
</dbReference>
<name>A0A8J4DPU8_9ACTN</name>